<reference evidence="2 3" key="1">
    <citation type="submission" date="2018-02" db="EMBL/GenBank/DDBJ databases">
        <title>Solimicrobium silvestre gen. nov., sp. nov., isolated from alpine forest soil.</title>
        <authorList>
            <person name="Margesin R."/>
            <person name="Albuquerque L."/>
            <person name="Zhang D.-C."/>
            <person name="Froufe H.J.C."/>
            <person name="Severino R."/>
            <person name="Roxo I."/>
            <person name="Egas C."/>
            <person name="Da Costa M.S."/>
        </authorList>
    </citation>
    <scope>NUCLEOTIDE SEQUENCE [LARGE SCALE GENOMIC DNA]</scope>
    <source>
        <strain evidence="2 3">S20-91</strain>
    </source>
</reference>
<evidence type="ECO:0000313" key="2">
    <source>
        <dbReference type="EMBL" id="PRC93952.1"/>
    </source>
</evidence>
<dbReference type="InterPro" id="IPR003423">
    <property type="entry name" value="OMP_efflux"/>
</dbReference>
<comment type="caution">
    <text evidence="2">The sequence shown here is derived from an EMBL/GenBank/DDBJ whole genome shotgun (WGS) entry which is preliminary data.</text>
</comment>
<dbReference type="Proteomes" id="UP000237839">
    <property type="component" value="Unassembled WGS sequence"/>
</dbReference>
<evidence type="ECO:0000313" key="3">
    <source>
        <dbReference type="Proteomes" id="UP000237839"/>
    </source>
</evidence>
<dbReference type="OrthoDB" id="8553524at2"/>
<dbReference type="EMBL" id="PUGF01000004">
    <property type="protein sequence ID" value="PRC93952.1"/>
    <property type="molecule type" value="Genomic_DNA"/>
</dbReference>
<dbReference type="PANTHER" id="PTHR30203:SF29">
    <property type="entry name" value="PROTEIN CYAE"/>
    <property type="match status" value="1"/>
</dbReference>
<keyword evidence="3" id="KW-1185">Reference proteome</keyword>
<dbReference type="InterPro" id="IPR010131">
    <property type="entry name" value="MdtP/NodT-like"/>
</dbReference>
<evidence type="ECO:0000256" key="1">
    <source>
        <dbReference type="ARBA" id="ARBA00007613"/>
    </source>
</evidence>
<organism evidence="2 3">
    <name type="scientific">Solimicrobium silvestre</name>
    <dbReference type="NCBI Taxonomy" id="2099400"/>
    <lineage>
        <taxon>Bacteria</taxon>
        <taxon>Pseudomonadati</taxon>
        <taxon>Pseudomonadota</taxon>
        <taxon>Betaproteobacteria</taxon>
        <taxon>Burkholderiales</taxon>
        <taxon>Oxalobacteraceae</taxon>
        <taxon>Solimicrobium</taxon>
    </lineage>
</organism>
<gene>
    <name evidence="2" type="ORF">S2091_1125</name>
</gene>
<name>A0A2S9H1V0_9BURK</name>
<dbReference type="SUPFAM" id="SSF56954">
    <property type="entry name" value="Outer membrane efflux proteins (OEP)"/>
    <property type="match status" value="1"/>
</dbReference>
<dbReference type="AlphaFoldDB" id="A0A2S9H1V0"/>
<accession>A0A2S9H1V0</accession>
<protein>
    <submittedName>
        <fullName evidence="2">Outer membrane efflux protein</fullName>
    </submittedName>
</protein>
<dbReference type="Pfam" id="PF02321">
    <property type="entry name" value="OEP"/>
    <property type="match status" value="1"/>
</dbReference>
<dbReference type="PANTHER" id="PTHR30203">
    <property type="entry name" value="OUTER MEMBRANE CATION EFFLUX PROTEIN"/>
    <property type="match status" value="1"/>
</dbReference>
<sequence>MPDAELQVAQNVWINYQGLKVSAENLRISLEIVESAQEAFDASESRYQKGVAAILEVITTQTALANAQQQRIQALAGWQNARIQLAASVGSLDLSTLH</sequence>
<proteinExistence type="inferred from homology"/>
<dbReference type="RefSeq" id="WP_105530828.1">
    <property type="nucleotide sequence ID" value="NZ_PUGF01000004.1"/>
</dbReference>
<dbReference type="GO" id="GO:0015562">
    <property type="term" value="F:efflux transmembrane transporter activity"/>
    <property type="evidence" value="ECO:0007669"/>
    <property type="project" value="InterPro"/>
</dbReference>
<dbReference type="Gene3D" id="1.20.1600.10">
    <property type="entry name" value="Outer membrane efflux proteins (OEP)"/>
    <property type="match status" value="1"/>
</dbReference>
<comment type="similarity">
    <text evidence="1">Belongs to the outer membrane factor (OMF) (TC 1.B.17) family.</text>
</comment>